<dbReference type="Proteomes" id="UP000658305">
    <property type="component" value="Unassembled WGS sequence"/>
</dbReference>
<keyword evidence="2" id="KW-1185">Reference proteome</keyword>
<protein>
    <submittedName>
        <fullName evidence="1">Uncharacterized protein</fullName>
    </submittedName>
</protein>
<reference evidence="2" key="1">
    <citation type="journal article" date="2019" name="Int. J. Syst. Evol. Microbiol.">
        <title>The Global Catalogue of Microorganisms (GCM) 10K type strain sequencing project: providing services to taxonomists for standard genome sequencing and annotation.</title>
        <authorList>
            <consortium name="The Broad Institute Genomics Platform"/>
            <consortium name="The Broad Institute Genome Sequencing Center for Infectious Disease"/>
            <person name="Wu L."/>
            <person name="Ma J."/>
        </authorList>
    </citation>
    <scope>NUCLEOTIDE SEQUENCE [LARGE SCALE GENOMIC DNA]</scope>
    <source>
        <strain evidence="2">KCTC 23298</strain>
    </source>
</reference>
<evidence type="ECO:0000313" key="1">
    <source>
        <dbReference type="EMBL" id="GHC22448.1"/>
    </source>
</evidence>
<dbReference type="EMBL" id="BMYI01000005">
    <property type="protein sequence ID" value="GHC22448.1"/>
    <property type="molecule type" value="Genomic_DNA"/>
</dbReference>
<name>A0ABQ3FGJ5_9RHOB</name>
<proteinExistence type="predicted"/>
<sequence length="79" mass="8410">MSGKLSDLNDHLFAQLGRLSTELTPEQIEAEVARTNAIVAVAEQITEGANLQLKAAKLYHDAGAGILPMLPQIGKAVEK</sequence>
<dbReference type="RefSeq" id="WP_189381021.1">
    <property type="nucleotide sequence ID" value="NZ_BMYI01000005.1"/>
</dbReference>
<evidence type="ECO:0000313" key="2">
    <source>
        <dbReference type="Proteomes" id="UP000658305"/>
    </source>
</evidence>
<accession>A0ABQ3FGJ5</accession>
<gene>
    <name evidence="1" type="ORF">GCM10007291_22380</name>
</gene>
<organism evidence="1 2">
    <name type="scientific">Gemmobacter nanjingensis</name>
    <dbReference type="NCBI Taxonomy" id="488454"/>
    <lineage>
        <taxon>Bacteria</taxon>
        <taxon>Pseudomonadati</taxon>
        <taxon>Pseudomonadota</taxon>
        <taxon>Alphaproteobacteria</taxon>
        <taxon>Rhodobacterales</taxon>
        <taxon>Paracoccaceae</taxon>
        <taxon>Gemmobacter</taxon>
    </lineage>
</organism>
<comment type="caution">
    <text evidence="1">The sequence shown here is derived from an EMBL/GenBank/DDBJ whole genome shotgun (WGS) entry which is preliminary data.</text>
</comment>